<dbReference type="PANTHER" id="PTHR47245:SF2">
    <property type="entry name" value="PEPTIDYL-PROLYL CIS-TRANS ISOMERASE HP_0175-RELATED"/>
    <property type="match status" value="1"/>
</dbReference>
<evidence type="ECO:0000313" key="4">
    <source>
        <dbReference type="EMBL" id="MDR6966184.1"/>
    </source>
</evidence>
<feature type="signal peptide" evidence="2">
    <location>
        <begin position="1"/>
        <end position="20"/>
    </location>
</feature>
<feature type="chain" id="PRO_5046667286" evidence="2">
    <location>
        <begin position="21"/>
        <end position="654"/>
    </location>
</feature>
<accession>A0ABU1TJL3</accession>
<sequence length="654" mass="75577">MKIKQLLFGLLLSANFVANAQDSKKEVLFSIDDKPYYTDEFSRVYKKNIDLVKDESQKDLNQYLELFVGYKLKINKANKLGLQNNPKYQNELKSYRSQLSKNYLTDTKVTKELIEEAYNRSQKEIKASHILIMVDENAAPADTLKAYNQALDIRKKAVAGEDFGKLAQQYSQDPSAKENQGDLGYFSALRMVYTFESGAYKTKKGEISKPIRTRFGYHLIKVNDVRDNRGKVTVAHIMIMKPAEGLNSEKGKAKIQDIYKKLQQGEKFEELAKQFSEDKSSSEKGGVLNSFSSGELSSNEFEDVAFSLSRQNPISEPFESAYGWHIVKFVEKHPVKSFEEMESELEGKIRKDDRSRLIVNSMNEKLRKKYAVKRDNKLYAALVKTVTNDIYTGAWKVPADTKNFDKNLFSVNEKAITGTTFLNYLNNQQKGVSEIKPVSKLVDFLYEKFLDEQLNVYYNDNLEKEFPEFADVMEEYRDGLLLFDLMEKEIWEKSKTDTIGLQHFYEKNSNNYKWKNRYDVLIVSSTKSDFIKKAHKMLKKDKSAEFIKQNLNTGKEVEVLEKEGVFEEGNEALPKNVTFKTGVTDVVKQGDYYFVTRVNKVLPAGNKTLEECKGKVVNDYQQYLEENWVSDLKKEFTIEVNKDTFEKVKKQIKS</sequence>
<dbReference type="GO" id="GO:0003755">
    <property type="term" value="F:peptidyl-prolyl cis-trans isomerase activity"/>
    <property type="evidence" value="ECO:0007669"/>
    <property type="project" value="UniProtKB-EC"/>
</dbReference>
<proteinExistence type="predicted"/>
<dbReference type="Pfam" id="PF13145">
    <property type="entry name" value="Rotamase_2"/>
    <property type="match status" value="1"/>
</dbReference>
<evidence type="ECO:0000313" key="5">
    <source>
        <dbReference type="Proteomes" id="UP001255185"/>
    </source>
</evidence>
<evidence type="ECO:0000259" key="3">
    <source>
        <dbReference type="PROSITE" id="PS50198"/>
    </source>
</evidence>
<feature type="domain" description="PpiC" evidence="3">
    <location>
        <begin position="229"/>
        <end position="331"/>
    </location>
</feature>
<dbReference type="InterPro" id="IPR046357">
    <property type="entry name" value="PPIase_dom_sf"/>
</dbReference>
<reference evidence="4 5" key="1">
    <citation type="submission" date="2023-07" db="EMBL/GenBank/DDBJ databases">
        <title>Sorghum-associated microbial communities from plants grown in Nebraska, USA.</title>
        <authorList>
            <person name="Schachtman D."/>
        </authorList>
    </citation>
    <scope>NUCLEOTIDE SEQUENCE [LARGE SCALE GENOMIC DNA]</scope>
    <source>
        <strain evidence="4 5">3773</strain>
    </source>
</reference>
<dbReference type="Pfam" id="PF13616">
    <property type="entry name" value="Rotamase_3"/>
    <property type="match status" value="1"/>
</dbReference>
<keyword evidence="1 4" id="KW-0413">Isomerase</keyword>
<dbReference type="InterPro" id="IPR050245">
    <property type="entry name" value="PrsA_foldase"/>
</dbReference>
<evidence type="ECO:0000256" key="2">
    <source>
        <dbReference type="SAM" id="SignalP"/>
    </source>
</evidence>
<evidence type="ECO:0000256" key="1">
    <source>
        <dbReference type="PROSITE-ProRule" id="PRU00278"/>
    </source>
</evidence>
<name>A0ABU1TJL3_9FLAO</name>
<dbReference type="EMBL" id="JAVDVI010000001">
    <property type="protein sequence ID" value="MDR6966184.1"/>
    <property type="molecule type" value="Genomic_DNA"/>
</dbReference>
<protein>
    <submittedName>
        <fullName evidence="4">Peptidyl-prolyl cis-trans isomerase SurA</fullName>
        <ecNumber evidence="4">5.2.1.8</ecNumber>
    </submittedName>
</protein>
<keyword evidence="2" id="KW-0732">Signal</keyword>
<dbReference type="RefSeq" id="WP_310023643.1">
    <property type="nucleotide sequence ID" value="NZ_JAVDVI010000001.1"/>
</dbReference>
<dbReference type="SUPFAM" id="SSF54534">
    <property type="entry name" value="FKBP-like"/>
    <property type="match status" value="2"/>
</dbReference>
<keyword evidence="1" id="KW-0697">Rotamase</keyword>
<keyword evidence="5" id="KW-1185">Reference proteome</keyword>
<feature type="domain" description="PpiC" evidence="3">
    <location>
        <begin position="122"/>
        <end position="224"/>
    </location>
</feature>
<dbReference type="EC" id="5.2.1.8" evidence="4"/>
<dbReference type="Proteomes" id="UP001255185">
    <property type="component" value="Unassembled WGS sequence"/>
</dbReference>
<dbReference type="PANTHER" id="PTHR47245">
    <property type="entry name" value="PEPTIDYLPROLYL ISOMERASE"/>
    <property type="match status" value="1"/>
</dbReference>
<organism evidence="4 5">
    <name type="scientific">Flavobacterium arsenatis</name>
    <dbReference type="NCBI Taxonomy" id="1484332"/>
    <lineage>
        <taxon>Bacteria</taxon>
        <taxon>Pseudomonadati</taxon>
        <taxon>Bacteroidota</taxon>
        <taxon>Flavobacteriia</taxon>
        <taxon>Flavobacteriales</taxon>
        <taxon>Flavobacteriaceae</taxon>
        <taxon>Flavobacterium</taxon>
    </lineage>
</organism>
<dbReference type="PROSITE" id="PS50198">
    <property type="entry name" value="PPIC_PPIASE_2"/>
    <property type="match status" value="2"/>
</dbReference>
<dbReference type="Pfam" id="PF00639">
    <property type="entry name" value="Rotamase"/>
    <property type="match status" value="1"/>
</dbReference>
<gene>
    <name evidence="4" type="ORF">J2X31_000177</name>
</gene>
<dbReference type="Gene3D" id="3.10.50.40">
    <property type="match status" value="2"/>
</dbReference>
<dbReference type="InterPro" id="IPR000297">
    <property type="entry name" value="PPIase_PpiC"/>
</dbReference>
<comment type="caution">
    <text evidence="4">The sequence shown here is derived from an EMBL/GenBank/DDBJ whole genome shotgun (WGS) entry which is preliminary data.</text>
</comment>